<sequence>MNLASILDPHPDDAPALISRGRTTSYGTLREQAGRLAGGLAGLGVGPGDRVGLVCSNNWYFVVSYFAVLRAGAVAVPLNPLTPPRGLQGQLAEVGARAVVVGPSGQAALAGADRAALPDLEHVVTTGADAEEGLVALDDAMAAEPLAMVERDDDDAAVLMFTSGTAGAPRAAILSHGNLRANIDQVLAVPESRREDDVSLCVLPLFHIMGLNAILGTALRAGSTVLLMERFDPQSAAEAIGKHGVTVIAGAPAMWAAWAALPGLPPGTFGDVRVSTSGAAALAPDVVDRMRERFGLTLTEGYGLTEASPVVTSSLGLDHRPGSIGAPLDGVEVRLVDAEGDDVLVGDEGEILVRGDNVFQGYWGDTDGECPVLTEDGWLRTGDVGVVDDEGYLFLVDRAKDLIIVSGFNVFPAEVEEVVLEHPAVAECAVVGVAHPYSGEAVKAFVVVDDGRSVEEDEVIDFCAARLPRYKCPEKVLFVDELPHGLAGKVLKRELRAS</sequence>
<evidence type="ECO:0000259" key="3">
    <source>
        <dbReference type="Pfam" id="PF00501"/>
    </source>
</evidence>
<dbReference type="RefSeq" id="WP_272736278.1">
    <property type="nucleotide sequence ID" value="NZ_CP116942.1"/>
</dbReference>
<dbReference type="KEGG" id="ima:PO878_19885"/>
<keyword evidence="2" id="KW-0436">Ligase</keyword>
<dbReference type="SUPFAM" id="SSF56801">
    <property type="entry name" value="Acetyl-CoA synthetase-like"/>
    <property type="match status" value="1"/>
</dbReference>
<dbReference type="Pfam" id="PF00501">
    <property type="entry name" value="AMP-binding"/>
    <property type="match status" value="1"/>
</dbReference>
<evidence type="ECO:0000313" key="5">
    <source>
        <dbReference type="EMBL" id="WCO66756.1"/>
    </source>
</evidence>
<evidence type="ECO:0000259" key="4">
    <source>
        <dbReference type="Pfam" id="PF13193"/>
    </source>
</evidence>
<accession>A0AAF0BRI9</accession>
<protein>
    <submittedName>
        <fullName evidence="5">AMP-binding protein</fullName>
    </submittedName>
</protein>
<evidence type="ECO:0000313" key="6">
    <source>
        <dbReference type="Proteomes" id="UP001216390"/>
    </source>
</evidence>
<evidence type="ECO:0000256" key="2">
    <source>
        <dbReference type="ARBA" id="ARBA00022598"/>
    </source>
</evidence>
<dbReference type="InterPro" id="IPR042099">
    <property type="entry name" value="ANL_N_sf"/>
</dbReference>
<evidence type="ECO:0000256" key="1">
    <source>
        <dbReference type="ARBA" id="ARBA00006432"/>
    </source>
</evidence>
<organism evidence="5 6">
    <name type="scientific">Iamia majanohamensis</name>
    <dbReference type="NCBI Taxonomy" id="467976"/>
    <lineage>
        <taxon>Bacteria</taxon>
        <taxon>Bacillati</taxon>
        <taxon>Actinomycetota</taxon>
        <taxon>Acidimicrobiia</taxon>
        <taxon>Acidimicrobiales</taxon>
        <taxon>Iamiaceae</taxon>
        <taxon>Iamia</taxon>
    </lineage>
</organism>
<comment type="similarity">
    <text evidence="1">Belongs to the ATP-dependent AMP-binding enzyme family.</text>
</comment>
<dbReference type="Pfam" id="PF13193">
    <property type="entry name" value="AMP-binding_C"/>
    <property type="match status" value="1"/>
</dbReference>
<dbReference type="EMBL" id="CP116942">
    <property type="protein sequence ID" value="WCO66756.1"/>
    <property type="molecule type" value="Genomic_DNA"/>
</dbReference>
<dbReference type="Gene3D" id="3.40.50.12780">
    <property type="entry name" value="N-terminal domain of ligase-like"/>
    <property type="match status" value="1"/>
</dbReference>
<feature type="domain" description="AMP-dependent synthetase/ligase" evidence="3">
    <location>
        <begin position="10"/>
        <end position="363"/>
    </location>
</feature>
<name>A0AAF0BRI9_9ACTN</name>
<reference evidence="5" key="1">
    <citation type="submission" date="2023-01" db="EMBL/GenBank/DDBJ databases">
        <title>The diversity of Class Acidimicrobiia in South China Sea sediment environments and the proposal of Iamia marina sp. nov., a novel species of the genus Iamia.</title>
        <authorList>
            <person name="He Y."/>
            <person name="Tian X."/>
        </authorList>
    </citation>
    <scope>NUCLEOTIDE SEQUENCE</scope>
    <source>
        <strain evidence="5">DSM 19957</strain>
    </source>
</reference>
<dbReference type="InterPro" id="IPR025110">
    <property type="entry name" value="AMP-bd_C"/>
</dbReference>
<dbReference type="InterPro" id="IPR045851">
    <property type="entry name" value="AMP-bd_C_sf"/>
</dbReference>
<dbReference type="PANTHER" id="PTHR43767:SF1">
    <property type="entry name" value="NONRIBOSOMAL PEPTIDE SYNTHASE PES1 (EUROFUNG)-RELATED"/>
    <property type="match status" value="1"/>
</dbReference>
<gene>
    <name evidence="5" type="ORF">PO878_19885</name>
</gene>
<dbReference type="Proteomes" id="UP001216390">
    <property type="component" value="Chromosome"/>
</dbReference>
<keyword evidence="6" id="KW-1185">Reference proteome</keyword>
<dbReference type="GO" id="GO:0016878">
    <property type="term" value="F:acid-thiol ligase activity"/>
    <property type="evidence" value="ECO:0007669"/>
    <property type="project" value="UniProtKB-ARBA"/>
</dbReference>
<proteinExistence type="inferred from homology"/>
<dbReference type="InterPro" id="IPR000873">
    <property type="entry name" value="AMP-dep_synth/lig_dom"/>
</dbReference>
<dbReference type="FunFam" id="3.30.300.30:FF:000008">
    <property type="entry name" value="2,3-dihydroxybenzoate-AMP ligase"/>
    <property type="match status" value="1"/>
</dbReference>
<dbReference type="Gene3D" id="3.30.300.30">
    <property type="match status" value="1"/>
</dbReference>
<dbReference type="InterPro" id="IPR050237">
    <property type="entry name" value="ATP-dep_AMP-bd_enzyme"/>
</dbReference>
<feature type="domain" description="AMP-binding enzyme C-terminal" evidence="4">
    <location>
        <begin position="414"/>
        <end position="489"/>
    </location>
</feature>
<dbReference type="AlphaFoldDB" id="A0AAF0BRI9"/>
<dbReference type="PANTHER" id="PTHR43767">
    <property type="entry name" value="LONG-CHAIN-FATTY-ACID--COA LIGASE"/>
    <property type="match status" value="1"/>
</dbReference>